<dbReference type="OrthoDB" id="4377282at2"/>
<name>A0A0K2H2E8_9CORY</name>
<dbReference type="EMBL" id="CP006841">
    <property type="protein sequence ID" value="ALA68207.1"/>
    <property type="molecule type" value="Genomic_DNA"/>
</dbReference>
<evidence type="ECO:0000313" key="1">
    <source>
        <dbReference type="EMBL" id="ALA68207.1"/>
    </source>
</evidence>
<reference evidence="1 2" key="1">
    <citation type="submission" date="2013-10" db="EMBL/GenBank/DDBJ databases">
        <title>Complete genome sequence of Corynebacterium lactis DSM 45799(T), isolated from raw cow milk.</title>
        <authorList>
            <person name="Ruckert C."/>
            <person name="Albersmeier A."/>
            <person name="Lipski A."/>
            <person name="Kalinowski J."/>
        </authorList>
    </citation>
    <scope>NUCLEOTIDE SEQUENCE [LARGE SCALE GENOMIC DNA]</scope>
    <source>
        <strain evidence="1 2">RW2-5</strain>
    </source>
</reference>
<dbReference type="PATRIC" id="fig|1408189.4.peg.2335"/>
<dbReference type="PANTHER" id="PTHR34724">
    <property type="entry name" value="OS12G0596101 PROTEIN"/>
    <property type="match status" value="1"/>
</dbReference>
<dbReference type="RefSeq" id="WP_053413010.1">
    <property type="nucleotide sequence ID" value="NZ_CP006841.1"/>
</dbReference>
<organism evidence="1 2">
    <name type="scientific">Corynebacterium lactis RW2-5</name>
    <dbReference type="NCBI Taxonomy" id="1408189"/>
    <lineage>
        <taxon>Bacteria</taxon>
        <taxon>Bacillati</taxon>
        <taxon>Actinomycetota</taxon>
        <taxon>Actinomycetes</taxon>
        <taxon>Mycobacteriales</taxon>
        <taxon>Corynebacteriaceae</taxon>
        <taxon>Corynebacterium</taxon>
    </lineage>
</organism>
<dbReference type="STRING" id="1408189.CLAC_11570"/>
<gene>
    <name evidence="1" type="ORF">CLAC_11570</name>
</gene>
<dbReference type="KEGG" id="clw:CLAC_11570"/>
<accession>A0A0K2H2E8</accession>
<sequence length="59" mass="6415">MCRPVECNVCHKTTWAGCGQHIAQVKAMVPANQWCDGKHTQAEIEASGANRGFLGRLFG</sequence>
<proteinExistence type="predicted"/>
<protein>
    <submittedName>
        <fullName evidence="1">Uncharacterized protein</fullName>
    </submittedName>
</protein>
<keyword evidence="2" id="KW-1185">Reference proteome</keyword>
<dbReference type="AlphaFoldDB" id="A0A0K2H2E8"/>
<dbReference type="Proteomes" id="UP000058446">
    <property type="component" value="Chromosome"/>
</dbReference>
<dbReference type="PANTHER" id="PTHR34724:SF2">
    <property type="entry name" value="OS12G0596101 PROTEIN"/>
    <property type="match status" value="1"/>
</dbReference>
<evidence type="ECO:0000313" key="2">
    <source>
        <dbReference type="Proteomes" id="UP000058446"/>
    </source>
</evidence>